<dbReference type="AlphaFoldDB" id="A0A382D9W2"/>
<dbReference type="EMBL" id="UINC01038031">
    <property type="protein sequence ID" value="SVB34427.1"/>
    <property type="molecule type" value="Genomic_DNA"/>
</dbReference>
<gene>
    <name evidence="1" type="ORF">METZ01_LOCUS187281</name>
</gene>
<accession>A0A382D9W2</accession>
<reference evidence="1" key="1">
    <citation type="submission" date="2018-05" db="EMBL/GenBank/DDBJ databases">
        <authorList>
            <person name="Lanie J.A."/>
            <person name="Ng W.-L."/>
            <person name="Kazmierczak K.M."/>
            <person name="Andrzejewski T.M."/>
            <person name="Davidsen T.M."/>
            <person name="Wayne K.J."/>
            <person name="Tettelin H."/>
            <person name="Glass J.I."/>
            <person name="Rusch D."/>
            <person name="Podicherti R."/>
            <person name="Tsui H.-C.T."/>
            <person name="Winkler M.E."/>
        </authorList>
    </citation>
    <scope>NUCLEOTIDE SEQUENCE</scope>
</reference>
<evidence type="ECO:0000313" key="1">
    <source>
        <dbReference type="EMBL" id="SVB34427.1"/>
    </source>
</evidence>
<dbReference type="PANTHER" id="PTHR21485">
    <property type="entry name" value="HAD SUPERFAMILY MEMBERS CMAS AND KDSC"/>
    <property type="match status" value="1"/>
</dbReference>
<dbReference type="PANTHER" id="PTHR21485:SF6">
    <property type="entry name" value="N-ACYLNEURAMINATE CYTIDYLYLTRANSFERASE-RELATED"/>
    <property type="match status" value="1"/>
</dbReference>
<dbReference type="InterPro" id="IPR003329">
    <property type="entry name" value="Cytidylyl_trans"/>
</dbReference>
<dbReference type="GO" id="GO:0008781">
    <property type="term" value="F:N-acylneuraminate cytidylyltransferase activity"/>
    <property type="evidence" value="ECO:0007669"/>
    <property type="project" value="TreeGrafter"/>
</dbReference>
<proteinExistence type="predicted"/>
<evidence type="ECO:0008006" key="2">
    <source>
        <dbReference type="Google" id="ProtNLM"/>
    </source>
</evidence>
<sequence>MKNKDLKILAIIPGRGGSKGIPSKNIQKLGELPLIAHTIKSAKNSTKVNRIIVSTDNKKIAKIAREYGADVPFLRPKKFSRDSSSTLDVVEHTIHYLQKVENYTPDIITILLPTSPFRSPDLIDKSIKLLKKTNATSVVSVFKSKEHAFKAFLPKDGFLKPFKSNYRKYYRRQLLPDFYHTTGAAYTFWFDTLKKFGHYYGPRMKPIISTKDEMNVDVDSLFDLFVAEMTQKHWKKYSKNKHSNSNF</sequence>
<dbReference type="SUPFAM" id="SSF53448">
    <property type="entry name" value="Nucleotide-diphospho-sugar transferases"/>
    <property type="match status" value="1"/>
</dbReference>
<organism evidence="1">
    <name type="scientific">marine metagenome</name>
    <dbReference type="NCBI Taxonomy" id="408172"/>
    <lineage>
        <taxon>unclassified sequences</taxon>
        <taxon>metagenomes</taxon>
        <taxon>ecological metagenomes</taxon>
    </lineage>
</organism>
<dbReference type="InterPro" id="IPR029044">
    <property type="entry name" value="Nucleotide-diphossugar_trans"/>
</dbReference>
<dbReference type="Gene3D" id="3.90.550.10">
    <property type="entry name" value="Spore Coat Polysaccharide Biosynthesis Protein SpsA, Chain A"/>
    <property type="match status" value="1"/>
</dbReference>
<dbReference type="Pfam" id="PF02348">
    <property type="entry name" value="CTP_transf_3"/>
    <property type="match status" value="1"/>
</dbReference>
<dbReference type="CDD" id="cd02513">
    <property type="entry name" value="CMP-NeuAc_Synthase"/>
    <property type="match status" value="1"/>
</dbReference>
<protein>
    <recommendedName>
        <fullName evidence="2">N-acylneuraminate cytidylyltransferase</fullName>
    </recommendedName>
</protein>
<name>A0A382D9W2_9ZZZZ</name>
<dbReference type="InterPro" id="IPR050793">
    <property type="entry name" value="CMP-NeuNAc_synthase"/>
</dbReference>